<reference evidence="1" key="1">
    <citation type="submission" date="2023-07" db="EMBL/GenBank/DDBJ databases">
        <title>Black Yeasts Isolated from many extreme environments.</title>
        <authorList>
            <person name="Coleine C."/>
            <person name="Stajich J.E."/>
            <person name="Selbmann L."/>
        </authorList>
    </citation>
    <scope>NUCLEOTIDE SEQUENCE</scope>
    <source>
        <strain evidence="1">CCFEE 5714</strain>
    </source>
</reference>
<evidence type="ECO:0000313" key="2">
    <source>
        <dbReference type="Proteomes" id="UP001281147"/>
    </source>
</evidence>
<proteinExistence type="predicted"/>
<sequence length="561" mass="63944">MGSIEQPEASYVDVLIIGANIVCTATTETFADDSQHLLGAGFGAFTVLNRVRRQGFGVNIYEKGSSSGGTRVDSESPIYQLFDRELYMDFNFKERYSAWPELRRYFKYVDEKWNISEYTRYNRNVETALWDNEKNLWWVECSDGTQTYCRWLIPCLGFASKHYRPPFPGLGNFAGQMYHTAFWPQCGVNLGGKKVALIGTGASGIQVAQEIGDVTKQLTVFQRTPNLALPMQNWNLHPAEEQKKKEAGEYDKIFDKCRWTYTGFHYDFSAKDTKDDTPEGREKFYQSLFDDRGGFRYLLENYKDMLKDEWANDQAYDFWKRSVRARLKDPHKQKVLAPDVKPHPFGTKRNSLEVRFYEVMDQEHVDIIDVNANPIEEVTAAGIKTKDKFVEADVLILATGFDSVTGSLNQLNIRGTDGRSIAEYWEDGTKTSMGIAIPTFPNMFFLYGAQAPTAFSNGPSCTQFQAEFVEKTLQQATAEGITKMDATQESADDWVRRVNEAWYGTLYPKANGWSTPDNGGNIPGKKIEPMNWCGGMPAYIETMHKSLENDYQGWHVSRNKS</sequence>
<gene>
    <name evidence="1" type="ORF">LTR37_013893</name>
</gene>
<protein>
    <submittedName>
        <fullName evidence="1">Uncharacterized protein</fullName>
    </submittedName>
</protein>
<accession>A0ACC3MWA1</accession>
<dbReference type="Proteomes" id="UP001281147">
    <property type="component" value="Unassembled WGS sequence"/>
</dbReference>
<organism evidence="1 2">
    <name type="scientific">Vermiconidia calcicola</name>
    <dbReference type="NCBI Taxonomy" id="1690605"/>
    <lineage>
        <taxon>Eukaryota</taxon>
        <taxon>Fungi</taxon>
        <taxon>Dikarya</taxon>
        <taxon>Ascomycota</taxon>
        <taxon>Pezizomycotina</taxon>
        <taxon>Dothideomycetes</taxon>
        <taxon>Dothideomycetidae</taxon>
        <taxon>Mycosphaerellales</taxon>
        <taxon>Extremaceae</taxon>
        <taxon>Vermiconidia</taxon>
    </lineage>
</organism>
<evidence type="ECO:0000313" key="1">
    <source>
        <dbReference type="EMBL" id="KAK3704340.1"/>
    </source>
</evidence>
<comment type="caution">
    <text evidence="1">The sequence shown here is derived from an EMBL/GenBank/DDBJ whole genome shotgun (WGS) entry which is preliminary data.</text>
</comment>
<keyword evidence="2" id="KW-1185">Reference proteome</keyword>
<name>A0ACC3MWA1_9PEZI</name>
<dbReference type="EMBL" id="JAUTXU010000140">
    <property type="protein sequence ID" value="KAK3704340.1"/>
    <property type="molecule type" value="Genomic_DNA"/>
</dbReference>